<evidence type="ECO:0000313" key="3">
    <source>
        <dbReference type="Proteomes" id="UP001623348"/>
    </source>
</evidence>
<reference evidence="2 3" key="1">
    <citation type="submission" date="2024-06" db="EMBL/GenBank/DDBJ databases">
        <title>The draft genome of Grus japonensis, version 3.</title>
        <authorList>
            <person name="Nabeshima K."/>
            <person name="Suzuki S."/>
            <person name="Onuma M."/>
        </authorList>
    </citation>
    <scope>NUCLEOTIDE SEQUENCE [LARGE SCALE GENOMIC DNA]</scope>
    <source>
        <strain evidence="2 3">451A</strain>
    </source>
</reference>
<accession>A0ABC9XQQ6</accession>
<proteinExistence type="predicted"/>
<evidence type="ECO:0000256" key="1">
    <source>
        <dbReference type="SAM" id="MobiDB-lite"/>
    </source>
</evidence>
<sequence>MREPVPCRDQGWHRNCNFLSQASLPQPSSPPARAPVQAQEVRSSVLEPQLPCRQSQASAVQSKQACHAGTLAKPGPAQVLRHEVSSPERTPSQVVDRGQRDTASLSSAAGG</sequence>
<feature type="region of interest" description="Disordered" evidence="1">
    <location>
        <begin position="69"/>
        <end position="111"/>
    </location>
</feature>
<gene>
    <name evidence="2" type="ORF">GRJ2_002441100</name>
</gene>
<comment type="caution">
    <text evidence="2">The sequence shown here is derived from an EMBL/GenBank/DDBJ whole genome shotgun (WGS) entry which is preliminary data.</text>
</comment>
<organism evidence="2 3">
    <name type="scientific">Grus japonensis</name>
    <name type="common">Japanese crane</name>
    <name type="synonym">Red-crowned crane</name>
    <dbReference type="NCBI Taxonomy" id="30415"/>
    <lineage>
        <taxon>Eukaryota</taxon>
        <taxon>Metazoa</taxon>
        <taxon>Chordata</taxon>
        <taxon>Craniata</taxon>
        <taxon>Vertebrata</taxon>
        <taxon>Euteleostomi</taxon>
        <taxon>Archelosauria</taxon>
        <taxon>Archosauria</taxon>
        <taxon>Dinosauria</taxon>
        <taxon>Saurischia</taxon>
        <taxon>Theropoda</taxon>
        <taxon>Coelurosauria</taxon>
        <taxon>Aves</taxon>
        <taxon>Neognathae</taxon>
        <taxon>Neoaves</taxon>
        <taxon>Gruiformes</taxon>
        <taxon>Gruidae</taxon>
        <taxon>Grus</taxon>
    </lineage>
</organism>
<name>A0ABC9XQQ6_GRUJA</name>
<feature type="compositionally biased region" description="Polar residues" evidence="1">
    <location>
        <begin position="101"/>
        <end position="111"/>
    </location>
</feature>
<dbReference type="EMBL" id="BAAFJT010000024">
    <property type="protein sequence ID" value="GAB0199757.1"/>
    <property type="molecule type" value="Genomic_DNA"/>
</dbReference>
<evidence type="ECO:0000313" key="2">
    <source>
        <dbReference type="EMBL" id="GAB0199757.1"/>
    </source>
</evidence>
<dbReference type="AlphaFoldDB" id="A0ABC9XQQ6"/>
<protein>
    <submittedName>
        <fullName evidence="2">Uncharacterized protein</fullName>
    </submittedName>
</protein>
<dbReference type="Proteomes" id="UP001623348">
    <property type="component" value="Unassembled WGS sequence"/>
</dbReference>
<keyword evidence="3" id="KW-1185">Reference proteome</keyword>
<feature type="region of interest" description="Disordered" evidence="1">
    <location>
        <begin position="20"/>
        <end position="49"/>
    </location>
</feature>